<evidence type="ECO:0000259" key="10">
    <source>
        <dbReference type="SMART" id="SM00919"/>
    </source>
</evidence>
<evidence type="ECO:0000256" key="1">
    <source>
        <dbReference type="ARBA" id="ARBA00001936"/>
    </source>
</evidence>
<dbReference type="OrthoDB" id="5365701at2759"/>
<evidence type="ECO:0000256" key="5">
    <source>
        <dbReference type="PIRSR" id="PIRSR000106-1"/>
    </source>
</evidence>
<keyword evidence="3 7" id="KW-0479">Metal-binding</keyword>
<dbReference type="GO" id="GO:0046872">
    <property type="term" value="F:metal ion binding"/>
    <property type="evidence" value="ECO:0007669"/>
    <property type="project" value="UniProtKB-KW"/>
</dbReference>
<evidence type="ECO:0000256" key="6">
    <source>
        <dbReference type="PIRSR" id="PIRSR000106-2"/>
    </source>
</evidence>
<sequence>MGWDPLPRWLLWKSKKGSACLCGCLRLPICAVTCSNPVVTPDNGTRTCAHLFLLPSHLRVFITFLFLSFFFVCSFFLFYLHSCHSMSLTSTRLFARQLYRRPTAHGCFLHCRKYNTAYAAAPVSDPRLDKTVHVTASRGVNILHDPLLSKGTAFSIDERERLSIRGLVPPRCQEMDKQLLRIKRNLDMCETPLAKFVFLSALQDRNETLFYKLVIEHLEELAGIIYTPTVGLASQKSHSIYRRSRGMYFSSQDRGNMSAMVYNWPHDEVDVIVVTDGSRVLGLGDLGANGMQIPIGKLSLYVAAGGIRPRAVLPVVLDVGTNNEALLHDPLYLGMGHPRLEGDDYYAFVDEWITAITSRWPHALIQFEDFKHPHAYNLLNKYRNKITCFNDDIQSTSAIVLAGVLASLKARGMRQEDLAGERIVCVGAGSAGVGVCEGIIDCMVAQGQVSSREQAYKQIWMLDRDGLIGNAAINRGAPHLNEGPVREEPLDERQRCYAKKDLADRLPLEDVIEQVKPTVLLGLTGIHGVFSEKAIRTMASYQERPVIFPLSNPDSHAECNAEEAFAWTEGRALFASGSPFDDVLLPDGTVGRTNQCNNSYSFPGLGLGVTASRANSVTSDMFLETARTIADMASEHQLKQGILFPGVSHLREVARKVGTRVCEVAYEQGVATARLKEGELLNDVVRNTMYHPEYVPLVHHAYH</sequence>
<dbReference type="PIRSF" id="PIRSF000106">
    <property type="entry name" value="ME"/>
    <property type="match status" value="1"/>
</dbReference>
<gene>
    <name evidence="12" type="ORF">BCR43DRAFT_149643</name>
</gene>
<feature type="domain" description="Malic enzyme NAD-binding" evidence="10">
    <location>
        <begin position="393"/>
        <end position="666"/>
    </location>
</feature>
<feature type="binding site" evidence="7">
    <location>
        <position position="369"/>
    </location>
    <ligand>
        <name>a divalent metal cation</name>
        <dbReference type="ChEBI" id="CHEBI:60240"/>
    </ligand>
</feature>
<dbReference type="InterPro" id="IPR012302">
    <property type="entry name" value="Malic_NAD-bd"/>
</dbReference>
<dbReference type="InterPro" id="IPR036291">
    <property type="entry name" value="NAD(P)-bd_dom_sf"/>
</dbReference>
<feature type="binding site" evidence="6">
    <location>
        <position position="279"/>
    </location>
    <ligand>
        <name>(S)-malate</name>
        <dbReference type="ChEBI" id="CHEBI:15589"/>
    </ligand>
</feature>
<dbReference type="Proteomes" id="UP000242180">
    <property type="component" value="Unassembled WGS sequence"/>
</dbReference>
<feature type="binding site" evidence="7">
    <location>
        <position position="368"/>
    </location>
    <ligand>
        <name>a divalent metal cation</name>
        <dbReference type="ChEBI" id="CHEBI:60240"/>
    </ligand>
</feature>
<keyword evidence="4 8" id="KW-0560">Oxidoreductase</keyword>
<dbReference type="PANTHER" id="PTHR23406:SF32">
    <property type="entry name" value="NADP-DEPENDENT MALIC ENZYME"/>
    <property type="match status" value="1"/>
</dbReference>
<feature type="binding site" evidence="6">
    <location>
        <position position="552"/>
    </location>
    <ligand>
        <name>(S)-malate</name>
        <dbReference type="ChEBI" id="CHEBI:15589"/>
    </ligand>
</feature>
<evidence type="ECO:0000256" key="2">
    <source>
        <dbReference type="ARBA" id="ARBA00008785"/>
    </source>
</evidence>
<dbReference type="InterPro" id="IPR015884">
    <property type="entry name" value="Malic_enzyme_CS"/>
</dbReference>
<dbReference type="PANTHER" id="PTHR23406">
    <property type="entry name" value="MALIC ENZYME-RELATED"/>
    <property type="match status" value="1"/>
</dbReference>
<dbReference type="InterPro" id="IPR012301">
    <property type="entry name" value="Malic_N_dom"/>
</dbReference>
<feature type="binding site" evidence="6">
    <location>
        <position position="597"/>
    </location>
    <ligand>
        <name>(S)-malate</name>
        <dbReference type="ChEBI" id="CHEBI:15589"/>
    </ligand>
</feature>
<dbReference type="EMBL" id="MCGN01000002">
    <property type="protein sequence ID" value="ORZ00657.1"/>
    <property type="molecule type" value="Genomic_DNA"/>
</dbReference>
<dbReference type="SMART" id="SM01274">
    <property type="entry name" value="malic"/>
    <property type="match status" value="1"/>
</dbReference>
<dbReference type="InterPro" id="IPR001891">
    <property type="entry name" value="Malic_OxRdtase"/>
</dbReference>
<dbReference type="GO" id="GO:0051287">
    <property type="term" value="F:NAD binding"/>
    <property type="evidence" value="ECO:0007669"/>
    <property type="project" value="InterPro"/>
</dbReference>
<comment type="cofactor">
    <cofactor evidence="1">
        <name>Mn(2+)</name>
        <dbReference type="ChEBI" id="CHEBI:29035"/>
    </cofactor>
</comment>
<accession>A0A1X2HMS4</accession>
<keyword evidence="13" id="KW-1185">Reference proteome</keyword>
<keyword evidence="9" id="KW-0472">Membrane</keyword>
<evidence type="ECO:0000259" key="11">
    <source>
        <dbReference type="SMART" id="SM01274"/>
    </source>
</evidence>
<dbReference type="Pfam" id="PF03949">
    <property type="entry name" value="Malic_M"/>
    <property type="match status" value="1"/>
</dbReference>
<dbReference type="InParanoid" id="A0A1X2HMS4"/>
<dbReference type="GO" id="GO:0004471">
    <property type="term" value="F:malate dehydrogenase (decarboxylating) (NAD+) activity"/>
    <property type="evidence" value="ECO:0007669"/>
    <property type="project" value="TreeGrafter"/>
</dbReference>
<feature type="active site" description="Proton acceptor" evidence="5">
    <location>
        <position position="297"/>
    </location>
</feature>
<evidence type="ECO:0000256" key="3">
    <source>
        <dbReference type="ARBA" id="ARBA00022723"/>
    </source>
</evidence>
<dbReference type="Gene3D" id="3.40.50.720">
    <property type="entry name" value="NAD(P)-binding Rossmann-like Domain"/>
    <property type="match status" value="1"/>
</dbReference>
<dbReference type="Pfam" id="PF00390">
    <property type="entry name" value="malic"/>
    <property type="match status" value="1"/>
</dbReference>
<dbReference type="PRINTS" id="PR00072">
    <property type="entry name" value="MALOXRDTASE"/>
</dbReference>
<dbReference type="SMART" id="SM00919">
    <property type="entry name" value="Malic_M"/>
    <property type="match status" value="1"/>
</dbReference>
<dbReference type="InterPro" id="IPR046346">
    <property type="entry name" value="Aminoacid_DH-like_N_sf"/>
</dbReference>
<proteinExistence type="inferred from homology"/>
<keyword evidence="9" id="KW-1133">Transmembrane helix</keyword>
<feature type="transmembrane region" description="Helical" evidence="9">
    <location>
        <begin position="60"/>
        <end position="80"/>
    </location>
</feature>
<dbReference type="OMA" id="AMWRILN"/>
<dbReference type="CDD" id="cd05312">
    <property type="entry name" value="NAD_bind_1_malic_enz"/>
    <property type="match status" value="1"/>
</dbReference>
<feature type="domain" description="Malic enzyme N-terminal" evidence="11">
    <location>
        <begin position="203"/>
        <end position="383"/>
    </location>
</feature>
<protein>
    <recommendedName>
        <fullName evidence="8">Malic enzyme</fullName>
    </recommendedName>
</protein>
<comment type="cofactor">
    <cofactor evidence="7">
        <name>Mg(2+)</name>
        <dbReference type="ChEBI" id="CHEBI:18420"/>
    </cofactor>
    <cofactor evidence="7">
        <name>Mn(2+)</name>
        <dbReference type="ChEBI" id="CHEBI:29035"/>
    </cofactor>
    <text evidence="7">Divalent metal cations. Prefers magnesium or manganese.</text>
</comment>
<dbReference type="NCBIfam" id="NF010052">
    <property type="entry name" value="PRK13529.1"/>
    <property type="match status" value="1"/>
</dbReference>
<dbReference type="PROSITE" id="PS00331">
    <property type="entry name" value="MALIC_ENZYMES"/>
    <property type="match status" value="1"/>
</dbReference>
<dbReference type="GO" id="GO:0006108">
    <property type="term" value="P:malate metabolic process"/>
    <property type="evidence" value="ECO:0007669"/>
    <property type="project" value="TreeGrafter"/>
</dbReference>
<dbReference type="AlphaFoldDB" id="A0A1X2HMS4"/>
<dbReference type="SUPFAM" id="SSF51735">
    <property type="entry name" value="NAD(P)-binding Rossmann-fold domains"/>
    <property type="match status" value="1"/>
</dbReference>
<keyword evidence="9" id="KW-0812">Transmembrane</keyword>
<feature type="binding site" evidence="7">
    <location>
        <position position="392"/>
    </location>
    <ligand>
        <name>a divalent metal cation</name>
        <dbReference type="ChEBI" id="CHEBI:60240"/>
    </ligand>
</feature>
<dbReference type="GO" id="GO:0005739">
    <property type="term" value="C:mitochondrion"/>
    <property type="evidence" value="ECO:0007669"/>
    <property type="project" value="TreeGrafter"/>
</dbReference>
<organism evidence="12 13">
    <name type="scientific">Syncephalastrum racemosum</name>
    <name type="common">Filamentous fungus</name>
    <dbReference type="NCBI Taxonomy" id="13706"/>
    <lineage>
        <taxon>Eukaryota</taxon>
        <taxon>Fungi</taxon>
        <taxon>Fungi incertae sedis</taxon>
        <taxon>Mucoromycota</taxon>
        <taxon>Mucoromycotina</taxon>
        <taxon>Mucoromycetes</taxon>
        <taxon>Mucorales</taxon>
        <taxon>Syncephalastraceae</taxon>
        <taxon>Syncephalastrum</taxon>
    </lineage>
</organism>
<dbReference type="InterPro" id="IPR037062">
    <property type="entry name" value="Malic_N_dom_sf"/>
</dbReference>
<dbReference type="Gene3D" id="3.40.50.10380">
    <property type="entry name" value="Malic enzyme, N-terminal domain"/>
    <property type="match status" value="1"/>
</dbReference>
<comment type="similarity">
    <text evidence="2 8">Belongs to the malic enzymes family.</text>
</comment>
<evidence type="ECO:0000256" key="7">
    <source>
        <dbReference type="PIRSR" id="PIRSR000106-3"/>
    </source>
</evidence>
<dbReference type="STRING" id="13706.A0A1X2HMS4"/>
<evidence type="ECO:0000256" key="8">
    <source>
        <dbReference type="RuleBase" id="RU003426"/>
    </source>
</evidence>
<dbReference type="SUPFAM" id="SSF53223">
    <property type="entry name" value="Aminoacid dehydrogenase-like, N-terminal domain"/>
    <property type="match status" value="1"/>
</dbReference>
<reference evidence="12 13" key="1">
    <citation type="submission" date="2016-07" db="EMBL/GenBank/DDBJ databases">
        <title>Pervasive Adenine N6-methylation of Active Genes in Fungi.</title>
        <authorList>
            <consortium name="DOE Joint Genome Institute"/>
            <person name="Mondo S.J."/>
            <person name="Dannebaum R.O."/>
            <person name="Kuo R.C."/>
            <person name="Labutti K."/>
            <person name="Haridas S."/>
            <person name="Kuo A."/>
            <person name="Salamov A."/>
            <person name="Ahrendt S.R."/>
            <person name="Lipzen A."/>
            <person name="Sullivan W."/>
            <person name="Andreopoulos W.B."/>
            <person name="Clum A."/>
            <person name="Lindquist E."/>
            <person name="Daum C."/>
            <person name="Ramamoorthy G.K."/>
            <person name="Gryganskyi A."/>
            <person name="Culley D."/>
            <person name="Magnuson J.K."/>
            <person name="James T.Y."/>
            <person name="O'Malley M.A."/>
            <person name="Stajich J.E."/>
            <person name="Spatafora J.W."/>
            <person name="Visel A."/>
            <person name="Grigoriev I.V."/>
        </authorList>
    </citation>
    <scope>NUCLEOTIDE SEQUENCE [LARGE SCALE GENOMIC DNA]</scope>
    <source>
        <strain evidence="12 13">NRRL 2496</strain>
    </source>
</reference>
<evidence type="ECO:0000256" key="4">
    <source>
        <dbReference type="ARBA" id="ARBA00023002"/>
    </source>
</evidence>
<evidence type="ECO:0000256" key="9">
    <source>
        <dbReference type="SAM" id="Phobius"/>
    </source>
</evidence>
<name>A0A1X2HMS4_SYNRA</name>
<comment type="caution">
    <text evidence="12">The sequence shown here is derived from an EMBL/GenBank/DDBJ whole genome shotgun (WGS) entry which is preliminary data.</text>
</comment>
<evidence type="ECO:0000313" key="12">
    <source>
        <dbReference type="EMBL" id="ORZ00657.1"/>
    </source>
</evidence>
<evidence type="ECO:0000313" key="13">
    <source>
        <dbReference type="Proteomes" id="UP000242180"/>
    </source>
</evidence>
<feature type="active site" description="Proton donor" evidence="5">
    <location>
        <position position="226"/>
    </location>
</feature>